<evidence type="ECO:0000313" key="2">
    <source>
        <dbReference type="EMBL" id="EBP0013918.1"/>
    </source>
</evidence>
<sequence length="148" mass="16735">MSARLLLVMVCASAMNVYLSAWKLFLRRAGESVMAKKISNLKKMAVFEKCAARCAYCGKSLSPQTAHIDHIHPKSLGGGNDIANLNLACVQCNTAKSDKDIEDFRLFKMIQLSEFKEVITGRLWRELQDRGVFINLPVYTFHFEESMI</sequence>
<dbReference type="Pfam" id="PF01844">
    <property type="entry name" value="HNH"/>
    <property type="match status" value="1"/>
</dbReference>
<dbReference type="AlphaFoldDB" id="A0A5U2F5P2"/>
<dbReference type="PANTHER" id="PTHR33877">
    <property type="entry name" value="SLL1193 PROTEIN"/>
    <property type="match status" value="1"/>
</dbReference>
<dbReference type="Gene3D" id="1.10.30.50">
    <property type="match status" value="1"/>
</dbReference>
<protein>
    <submittedName>
        <fullName evidence="2">HNH endonuclease</fullName>
    </submittedName>
</protein>
<feature type="domain" description="HNH nuclease" evidence="1">
    <location>
        <begin position="40"/>
        <end position="94"/>
    </location>
</feature>
<organism evidence="2">
    <name type="scientific">Salmonella enterica</name>
    <name type="common">Salmonella choleraesuis</name>
    <dbReference type="NCBI Taxonomy" id="28901"/>
    <lineage>
        <taxon>Bacteria</taxon>
        <taxon>Pseudomonadati</taxon>
        <taxon>Pseudomonadota</taxon>
        <taxon>Gammaproteobacteria</taxon>
        <taxon>Enterobacterales</taxon>
        <taxon>Enterobacteriaceae</taxon>
        <taxon>Salmonella</taxon>
    </lineage>
</organism>
<proteinExistence type="predicted"/>
<keyword evidence="2" id="KW-0255">Endonuclease</keyword>
<dbReference type="GO" id="GO:0003676">
    <property type="term" value="F:nucleic acid binding"/>
    <property type="evidence" value="ECO:0007669"/>
    <property type="project" value="InterPro"/>
</dbReference>
<dbReference type="CDD" id="cd00085">
    <property type="entry name" value="HNHc"/>
    <property type="match status" value="1"/>
</dbReference>
<comment type="caution">
    <text evidence="2">The sequence shown here is derived from an EMBL/GenBank/DDBJ whole genome shotgun (WGS) entry which is preliminary data.</text>
</comment>
<accession>A0A5U2F5P2</accession>
<reference evidence="2" key="1">
    <citation type="submission" date="2018-07" db="EMBL/GenBank/DDBJ databases">
        <authorList>
            <consortium name="GenomeTrakr network: Whole genome sequencing for foodborne pathogen traceback"/>
        </authorList>
    </citation>
    <scope>NUCLEOTIDE SEQUENCE</scope>
    <source>
        <strain evidence="2">CFSAN018538</strain>
    </source>
</reference>
<dbReference type="InterPro" id="IPR002711">
    <property type="entry name" value="HNH"/>
</dbReference>
<dbReference type="InterPro" id="IPR003615">
    <property type="entry name" value="HNH_nuc"/>
</dbReference>
<keyword evidence="2" id="KW-0378">Hydrolase</keyword>
<dbReference type="SMART" id="SM00507">
    <property type="entry name" value="HNHc"/>
    <property type="match status" value="1"/>
</dbReference>
<name>A0A5U2F5P2_SALER</name>
<dbReference type="GO" id="GO:0004519">
    <property type="term" value="F:endonuclease activity"/>
    <property type="evidence" value="ECO:0007669"/>
    <property type="project" value="UniProtKB-KW"/>
</dbReference>
<keyword evidence="2" id="KW-0540">Nuclease</keyword>
<dbReference type="PANTHER" id="PTHR33877:SF2">
    <property type="entry name" value="OS07G0170200 PROTEIN"/>
    <property type="match status" value="1"/>
</dbReference>
<evidence type="ECO:0000259" key="1">
    <source>
        <dbReference type="SMART" id="SM00507"/>
    </source>
</evidence>
<dbReference type="InterPro" id="IPR052892">
    <property type="entry name" value="NA-targeting_endonuclease"/>
</dbReference>
<dbReference type="EMBL" id="AAGKHU010000181">
    <property type="protein sequence ID" value="EBP0013918.1"/>
    <property type="molecule type" value="Genomic_DNA"/>
</dbReference>
<gene>
    <name evidence="2" type="ORF">HX37_25015</name>
</gene>
<dbReference type="GO" id="GO:0008270">
    <property type="term" value="F:zinc ion binding"/>
    <property type="evidence" value="ECO:0007669"/>
    <property type="project" value="InterPro"/>
</dbReference>